<organism evidence="3">
    <name type="scientific">marine metagenome</name>
    <dbReference type="NCBI Taxonomy" id="408172"/>
    <lineage>
        <taxon>unclassified sequences</taxon>
        <taxon>metagenomes</taxon>
        <taxon>ecological metagenomes</taxon>
    </lineage>
</organism>
<dbReference type="CDD" id="cd03789">
    <property type="entry name" value="GT9_LPS_heptosyltransferase"/>
    <property type="match status" value="1"/>
</dbReference>
<proteinExistence type="predicted"/>
<evidence type="ECO:0008006" key="4">
    <source>
        <dbReference type="Google" id="ProtNLM"/>
    </source>
</evidence>
<sequence length="335" mass="38066">MKFNIKILVIRFSSIGDIVLTTSLLKSIKTTYKNVEIHYLTLDKFSSMLEMQPNIDRIIALNSDSGSTELMQLNRYIKLSEYDKVFDLHGSIRSRIVTLGLSKITTRVKKPRISRFFLYQFHVNMFPKGYSAQVMYHQCLQGYNMASIPDTLLVVSKVEKRFARSILKEIEIDSNFIVMVPGAAWPQKQWQVKKYNNVINELNRLTNKKIIMLGTKNDKICKDISLINDSVVNYSGKTDLRQAMAIISLSDSVFGSDTGLLHIAEAFGKHVSMILGPTSTETGGGVSLKESINIETDIWCRPCSQNGKQKCYRTRQYCMELISSDMVTNSVIERA</sequence>
<keyword evidence="1" id="KW-0328">Glycosyltransferase</keyword>
<keyword evidence="2" id="KW-0808">Transferase</keyword>
<dbReference type="GO" id="GO:0005829">
    <property type="term" value="C:cytosol"/>
    <property type="evidence" value="ECO:0007669"/>
    <property type="project" value="TreeGrafter"/>
</dbReference>
<dbReference type="InterPro" id="IPR051199">
    <property type="entry name" value="LPS_LOS_Heptosyltrfase"/>
</dbReference>
<evidence type="ECO:0000256" key="2">
    <source>
        <dbReference type="ARBA" id="ARBA00022679"/>
    </source>
</evidence>
<gene>
    <name evidence="3" type="ORF">METZ01_LOCUS69863</name>
</gene>
<evidence type="ECO:0000313" key="3">
    <source>
        <dbReference type="EMBL" id="SVA17009.1"/>
    </source>
</evidence>
<dbReference type="EMBL" id="UINC01004810">
    <property type="protein sequence ID" value="SVA17009.1"/>
    <property type="molecule type" value="Genomic_DNA"/>
</dbReference>
<evidence type="ECO:0000256" key="1">
    <source>
        <dbReference type="ARBA" id="ARBA00022676"/>
    </source>
</evidence>
<dbReference type="Pfam" id="PF01075">
    <property type="entry name" value="Glyco_transf_9"/>
    <property type="match status" value="1"/>
</dbReference>
<dbReference type="AlphaFoldDB" id="A0A381TMD1"/>
<dbReference type="PANTHER" id="PTHR30160">
    <property type="entry name" value="TETRAACYLDISACCHARIDE 4'-KINASE-RELATED"/>
    <property type="match status" value="1"/>
</dbReference>
<dbReference type="GO" id="GO:0009244">
    <property type="term" value="P:lipopolysaccharide core region biosynthetic process"/>
    <property type="evidence" value="ECO:0007669"/>
    <property type="project" value="TreeGrafter"/>
</dbReference>
<accession>A0A381TMD1</accession>
<dbReference type="InterPro" id="IPR002201">
    <property type="entry name" value="Glyco_trans_9"/>
</dbReference>
<name>A0A381TMD1_9ZZZZ</name>
<dbReference type="GO" id="GO:0008713">
    <property type="term" value="F:ADP-heptose-lipopolysaccharide heptosyltransferase activity"/>
    <property type="evidence" value="ECO:0007669"/>
    <property type="project" value="TreeGrafter"/>
</dbReference>
<protein>
    <recommendedName>
        <fullName evidence="4">Glycosyltransferase family 9 protein</fullName>
    </recommendedName>
</protein>
<reference evidence="3" key="1">
    <citation type="submission" date="2018-05" db="EMBL/GenBank/DDBJ databases">
        <authorList>
            <person name="Lanie J.A."/>
            <person name="Ng W.-L."/>
            <person name="Kazmierczak K.M."/>
            <person name="Andrzejewski T.M."/>
            <person name="Davidsen T.M."/>
            <person name="Wayne K.J."/>
            <person name="Tettelin H."/>
            <person name="Glass J.I."/>
            <person name="Rusch D."/>
            <person name="Podicherti R."/>
            <person name="Tsui H.-C.T."/>
            <person name="Winkler M.E."/>
        </authorList>
    </citation>
    <scope>NUCLEOTIDE SEQUENCE</scope>
</reference>
<dbReference type="Gene3D" id="3.40.50.2000">
    <property type="entry name" value="Glycogen Phosphorylase B"/>
    <property type="match status" value="2"/>
</dbReference>
<dbReference type="SUPFAM" id="SSF53756">
    <property type="entry name" value="UDP-Glycosyltransferase/glycogen phosphorylase"/>
    <property type="match status" value="1"/>
</dbReference>